<keyword evidence="3" id="KW-1185">Reference proteome</keyword>
<reference evidence="2" key="1">
    <citation type="journal article" date="2014" name="Int. J. Syst. Evol. Microbiol.">
        <title>Complete genome sequence of Corynebacterium casei LMG S-19264T (=DSM 44701T), isolated from a smear-ripened cheese.</title>
        <authorList>
            <consortium name="US DOE Joint Genome Institute (JGI-PGF)"/>
            <person name="Walter F."/>
            <person name="Albersmeier A."/>
            <person name="Kalinowski J."/>
            <person name="Ruckert C."/>
        </authorList>
    </citation>
    <scope>NUCLEOTIDE SEQUENCE</scope>
    <source>
        <strain evidence="2">CGMCC 1.15371</strain>
    </source>
</reference>
<gene>
    <name evidence="2" type="ORF">GCM10011391_34390</name>
</gene>
<dbReference type="RefSeq" id="WP_188697324.1">
    <property type="nucleotide sequence ID" value="NZ_BMIR01000021.1"/>
</dbReference>
<sequence>MNVIHYDRGFNANEWAIIISIIVGILVVLILPKRFTKKKSAIYLLCGVFFGFCFDHTLSVLPVNYYDLNDSSQFEVTDFLSQVMYAAFGYLFFYLYDYLKLRLRFALVYILIWTFISIGIEKLYSLLGVFHYQHGYNIFYSFDIYLLVQSIFVVIYYIIEGYGDRQF</sequence>
<accession>A0A8J2YL77</accession>
<dbReference type="AlphaFoldDB" id="A0A8J2YL77"/>
<keyword evidence="1" id="KW-1133">Transmembrane helix</keyword>
<proteinExistence type="predicted"/>
<protein>
    <submittedName>
        <fullName evidence="2">Uncharacterized protein</fullName>
    </submittedName>
</protein>
<dbReference type="Proteomes" id="UP000628775">
    <property type="component" value="Unassembled WGS sequence"/>
</dbReference>
<name>A0A8J2YL77_9BACL</name>
<evidence type="ECO:0000313" key="3">
    <source>
        <dbReference type="Proteomes" id="UP000628775"/>
    </source>
</evidence>
<evidence type="ECO:0000256" key="1">
    <source>
        <dbReference type="SAM" id="Phobius"/>
    </source>
</evidence>
<organism evidence="2 3">
    <name type="scientific">Pullulanibacillus camelliae</name>
    <dbReference type="NCBI Taxonomy" id="1707096"/>
    <lineage>
        <taxon>Bacteria</taxon>
        <taxon>Bacillati</taxon>
        <taxon>Bacillota</taxon>
        <taxon>Bacilli</taxon>
        <taxon>Bacillales</taxon>
        <taxon>Sporolactobacillaceae</taxon>
        <taxon>Pullulanibacillus</taxon>
    </lineage>
</organism>
<dbReference type="EMBL" id="BMIR01000021">
    <property type="protein sequence ID" value="GGE52667.1"/>
    <property type="molecule type" value="Genomic_DNA"/>
</dbReference>
<feature type="transmembrane region" description="Helical" evidence="1">
    <location>
        <begin position="41"/>
        <end position="59"/>
    </location>
</feature>
<reference evidence="2" key="2">
    <citation type="submission" date="2020-09" db="EMBL/GenBank/DDBJ databases">
        <authorList>
            <person name="Sun Q."/>
            <person name="Zhou Y."/>
        </authorList>
    </citation>
    <scope>NUCLEOTIDE SEQUENCE</scope>
    <source>
        <strain evidence="2">CGMCC 1.15371</strain>
    </source>
</reference>
<keyword evidence="1" id="KW-0472">Membrane</keyword>
<evidence type="ECO:0000313" key="2">
    <source>
        <dbReference type="EMBL" id="GGE52667.1"/>
    </source>
</evidence>
<feature type="transmembrane region" description="Helical" evidence="1">
    <location>
        <begin position="108"/>
        <end position="132"/>
    </location>
</feature>
<comment type="caution">
    <text evidence="2">The sequence shown here is derived from an EMBL/GenBank/DDBJ whole genome shotgun (WGS) entry which is preliminary data.</text>
</comment>
<feature type="transmembrane region" description="Helical" evidence="1">
    <location>
        <begin position="79"/>
        <end position="96"/>
    </location>
</feature>
<feature type="transmembrane region" description="Helical" evidence="1">
    <location>
        <begin position="138"/>
        <end position="159"/>
    </location>
</feature>
<feature type="transmembrane region" description="Helical" evidence="1">
    <location>
        <begin position="15"/>
        <end position="32"/>
    </location>
</feature>
<keyword evidence="1" id="KW-0812">Transmembrane</keyword>